<sequence length="249" mass="29375">MAISTTSVIHYTKEFSILKKILKEGGFKYKYCVEKVNTRGKKNYRFAIAMVSFCDIPLSEYKKHFYKKTKKNTLGYYGDYGIGLNYKWVSSQGLNPVIYIESNSVLSTSVRHSAERLLSNLSDDIINDENLYPFYTKNFKGLLERDNIKVDGYRFYDEREWRFVPTAKLLNNKPNILDAATYENNKDYFNEAIERQRLQFSVEDISYIIIKEEAELEELSKHLEETYPKKDFLRLMPKIITSKQIIDDF</sequence>
<organism evidence="1 2">
    <name type="scientific">Parapedobacter deserti</name>
    <dbReference type="NCBI Taxonomy" id="1912957"/>
    <lineage>
        <taxon>Bacteria</taxon>
        <taxon>Pseudomonadati</taxon>
        <taxon>Bacteroidota</taxon>
        <taxon>Sphingobacteriia</taxon>
        <taxon>Sphingobacteriales</taxon>
        <taxon>Sphingobacteriaceae</taxon>
        <taxon>Parapedobacter</taxon>
    </lineage>
</organism>
<dbReference type="Proteomes" id="UP001595526">
    <property type="component" value="Unassembled WGS sequence"/>
</dbReference>
<accession>A0ABV7JUS4</accession>
<comment type="caution">
    <text evidence="1">The sequence shown here is derived from an EMBL/GenBank/DDBJ whole genome shotgun (WGS) entry which is preliminary data.</text>
</comment>
<keyword evidence="2" id="KW-1185">Reference proteome</keyword>
<evidence type="ECO:0000313" key="1">
    <source>
        <dbReference type="EMBL" id="MFC3199881.1"/>
    </source>
</evidence>
<dbReference type="EMBL" id="JBHRTA010000061">
    <property type="protein sequence ID" value="MFC3199881.1"/>
    <property type="molecule type" value="Genomic_DNA"/>
</dbReference>
<dbReference type="InterPro" id="IPR021223">
    <property type="entry name" value="AbiGi"/>
</dbReference>
<reference evidence="2" key="1">
    <citation type="journal article" date="2019" name="Int. J. Syst. Evol. Microbiol.">
        <title>The Global Catalogue of Microorganisms (GCM) 10K type strain sequencing project: providing services to taxonomists for standard genome sequencing and annotation.</title>
        <authorList>
            <consortium name="The Broad Institute Genomics Platform"/>
            <consortium name="The Broad Institute Genome Sequencing Center for Infectious Disease"/>
            <person name="Wu L."/>
            <person name="Ma J."/>
        </authorList>
    </citation>
    <scope>NUCLEOTIDE SEQUENCE [LARGE SCALE GENOMIC DNA]</scope>
    <source>
        <strain evidence="2">KCTC 52416</strain>
    </source>
</reference>
<dbReference type="Pfam" id="PF10899">
    <property type="entry name" value="AbiGi"/>
    <property type="match status" value="1"/>
</dbReference>
<protein>
    <submittedName>
        <fullName evidence="1">Abortive infection system antitoxin AbiGi family protein</fullName>
    </submittedName>
</protein>
<evidence type="ECO:0000313" key="2">
    <source>
        <dbReference type="Proteomes" id="UP001595526"/>
    </source>
</evidence>
<gene>
    <name evidence="1" type="ORF">ACFOET_19840</name>
</gene>
<name>A0ABV7JUS4_9SPHI</name>
<dbReference type="RefSeq" id="WP_379025934.1">
    <property type="nucleotide sequence ID" value="NZ_JBHRTA010000061.1"/>
</dbReference>
<proteinExistence type="predicted"/>